<organism evidence="1 2">
    <name type="scientific">Aspergillus pseudoustus</name>
    <dbReference type="NCBI Taxonomy" id="1810923"/>
    <lineage>
        <taxon>Eukaryota</taxon>
        <taxon>Fungi</taxon>
        <taxon>Dikarya</taxon>
        <taxon>Ascomycota</taxon>
        <taxon>Pezizomycotina</taxon>
        <taxon>Eurotiomycetes</taxon>
        <taxon>Eurotiomycetidae</taxon>
        <taxon>Eurotiales</taxon>
        <taxon>Aspergillaceae</taxon>
        <taxon>Aspergillus</taxon>
        <taxon>Aspergillus subgen. Nidulantes</taxon>
    </lineage>
</organism>
<dbReference type="EMBL" id="JBFXLU010000558">
    <property type="protein sequence ID" value="KAL2824443.1"/>
    <property type="molecule type" value="Genomic_DNA"/>
</dbReference>
<comment type="caution">
    <text evidence="1">The sequence shown here is derived from an EMBL/GenBank/DDBJ whole genome shotgun (WGS) entry which is preliminary data.</text>
</comment>
<accession>A0ABR4IC40</accession>
<name>A0ABR4IC40_9EURO</name>
<gene>
    <name evidence="1" type="ORF">BJY01DRAFT_256467</name>
</gene>
<keyword evidence="2" id="KW-1185">Reference proteome</keyword>
<sequence length="205" mass="22826">MISSPSKVSDDTRFGLLMDEVRKALDLACRDRREGGLQFSAAHLPGILSKAARHAARTRQWPFDIIGAARPPSRAEEWTSHLGHFLEQGKHLSHEVQDSIIASCLLIEAYPPRTHGGSLDWRVFHFRWLTIAQSFIPTTCFAIDIGRCVRGRCVRGPTLAPTLAPHLGVAGPLKRASANCMRRRWFDQNVPVHATLATSWTSDGR</sequence>
<proteinExistence type="predicted"/>
<evidence type="ECO:0000313" key="2">
    <source>
        <dbReference type="Proteomes" id="UP001610446"/>
    </source>
</evidence>
<dbReference type="Proteomes" id="UP001610446">
    <property type="component" value="Unassembled WGS sequence"/>
</dbReference>
<protein>
    <submittedName>
        <fullName evidence="1">Uncharacterized protein</fullName>
    </submittedName>
</protein>
<reference evidence="1 2" key="1">
    <citation type="submission" date="2024-07" db="EMBL/GenBank/DDBJ databases">
        <title>Section-level genome sequencing and comparative genomics of Aspergillus sections Usti and Cavernicolus.</title>
        <authorList>
            <consortium name="Lawrence Berkeley National Laboratory"/>
            <person name="Nybo J.L."/>
            <person name="Vesth T.C."/>
            <person name="Theobald S."/>
            <person name="Frisvad J.C."/>
            <person name="Larsen T.O."/>
            <person name="Kjaerboelling I."/>
            <person name="Rothschild-Mancinelli K."/>
            <person name="Lyhne E.K."/>
            <person name="Kogle M.E."/>
            <person name="Barry K."/>
            <person name="Clum A."/>
            <person name="Na H."/>
            <person name="Ledsgaard L."/>
            <person name="Lin J."/>
            <person name="Lipzen A."/>
            <person name="Kuo A."/>
            <person name="Riley R."/>
            <person name="Mondo S."/>
            <person name="Labutti K."/>
            <person name="Haridas S."/>
            <person name="Pangalinan J."/>
            <person name="Salamov A.A."/>
            <person name="Simmons B.A."/>
            <person name="Magnuson J.K."/>
            <person name="Chen J."/>
            <person name="Drula E."/>
            <person name="Henrissat B."/>
            <person name="Wiebenga A."/>
            <person name="Lubbers R.J."/>
            <person name="Gomes A.C."/>
            <person name="Makela M.R."/>
            <person name="Stajich J."/>
            <person name="Grigoriev I.V."/>
            <person name="Mortensen U.H."/>
            <person name="De Vries R.P."/>
            <person name="Baker S.E."/>
            <person name="Andersen M.R."/>
        </authorList>
    </citation>
    <scope>NUCLEOTIDE SEQUENCE [LARGE SCALE GENOMIC DNA]</scope>
    <source>
        <strain evidence="1 2">CBS 123904</strain>
    </source>
</reference>
<evidence type="ECO:0000313" key="1">
    <source>
        <dbReference type="EMBL" id="KAL2824443.1"/>
    </source>
</evidence>